<evidence type="ECO:0000313" key="2">
    <source>
        <dbReference type="Proteomes" id="UP000317318"/>
    </source>
</evidence>
<dbReference type="Pfam" id="PF07394">
    <property type="entry name" value="DUF1501"/>
    <property type="match status" value="1"/>
</dbReference>
<dbReference type="SUPFAM" id="SSF53649">
    <property type="entry name" value="Alkaline phosphatase-like"/>
    <property type="match status" value="1"/>
</dbReference>
<organism evidence="1 2">
    <name type="scientific">Stratiformator vulcanicus</name>
    <dbReference type="NCBI Taxonomy" id="2527980"/>
    <lineage>
        <taxon>Bacteria</taxon>
        <taxon>Pseudomonadati</taxon>
        <taxon>Planctomycetota</taxon>
        <taxon>Planctomycetia</taxon>
        <taxon>Planctomycetales</taxon>
        <taxon>Planctomycetaceae</taxon>
        <taxon>Stratiformator</taxon>
    </lineage>
</organism>
<evidence type="ECO:0000313" key="1">
    <source>
        <dbReference type="EMBL" id="QDT37879.1"/>
    </source>
</evidence>
<dbReference type="PROSITE" id="PS51318">
    <property type="entry name" value="TAT"/>
    <property type="match status" value="1"/>
</dbReference>
<keyword evidence="2" id="KW-1185">Reference proteome</keyword>
<name>A0A517R1W4_9PLAN</name>
<proteinExistence type="predicted"/>
<reference evidence="1 2" key="1">
    <citation type="submission" date="2019-02" db="EMBL/GenBank/DDBJ databases">
        <title>Deep-cultivation of Planctomycetes and their phenomic and genomic characterization uncovers novel biology.</title>
        <authorList>
            <person name="Wiegand S."/>
            <person name="Jogler M."/>
            <person name="Boedeker C."/>
            <person name="Pinto D."/>
            <person name="Vollmers J."/>
            <person name="Rivas-Marin E."/>
            <person name="Kohn T."/>
            <person name="Peeters S.H."/>
            <person name="Heuer A."/>
            <person name="Rast P."/>
            <person name="Oberbeckmann S."/>
            <person name="Bunk B."/>
            <person name="Jeske O."/>
            <person name="Meyerdierks A."/>
            <person name="Storesund J.E."/>
            <person name="Kallscheuer N."/>
            <person name="Luecker S."/>
            <person name="Lage O.M."/>
            <person name="Pohl T."/>
            <person name="Merkel B.J."/>
            <person name="Hornburger P."/>
            <person name="Mueller R.-W."/>
            <person name="Bruemmer F."/>
            <person name="Labrenz M."/>
            <person name="Spormann A.M."/>
            <person name="Op den Camp H."/>
            <person name="Overmann J."/>
            <person name="Amann R."/>
            <person name="Jetten M.S.M."/>
            <person name="Mascher T."/>
            <person name="Medema M.H."/>
            <person name="Devos D.P."/>
            <person name="Kaster A.-K."/>
            <person name="Ovreas L."/>
            <person name="Rohde M."/>
            <person name="Galperin M.Y."/>
            <person name="Jogler C."/>
        </authorList>
    </citation>
    <scope>NUCLEOTIDE SEQUENCE [LARGE SCALE GENOMIC DNA]</scope>
    <source>
        <strain evidence="1 2">Pan189</strain>
    </source>
</reference>
<dbReference type="OrthoDB" id="127333at2"/>
<dbReference type="InterPro" id="IPR010869">
    <property type="entry name" value="DUF1501"/>
</dbReference>
<dbReference type="AlphaFoldDB" id="A0A517R1W4"/>
<dbReference type="PANTHER" id="PTHR43737:SF1">
    <property type="entry name" value="DUF1501 DOMAIN-CONTAINING PROTEIN"/>
    <property type="match status" value="1"/>
</dbReference>
<dbReference type="Proteomes" id="UP000317318">
    <property type="component" value="Chromosome"/>
</dbReference>
<dbReference type="InterPro" id="IPR017850">
    <property type="entry name" value="Alkaline_phosphatase_core_sf"/>
</dbReference>
<sequence>MNQPIINQFESHLNAVSRRHFLSSSAMGIGSAALAGLLNESASASNVSTGQFSRDEFGGINGIRDIAPKAKQVIYLFQSGGPSQIELFDHKPGLEARFGQNIPDSVRMGQRLTGFTNKQKTLPVAPSKYQFKKRGDSGATVSELLPHIGSVADDLCFIKSVYTEAINHDPARTFIQTGAQLAGRPSMGTWVTYGLGSECHDLPSFMVLTSIGSCKRTPQPVSSRLWGSGFLPSEYQGVKLQSVGDPILYVSNPEGVDRGLQGRTIDGLSALNDLHSSRMGDPEIEARTKQYEMAFRMQMSVPDLTDINDEPASTFELYGDDAKQRGTFAANCLLARRMVERGVRFVQLYHNGWDHHQNIPRDLPLMCGDVDRASAALIKDLKQRGMLDETLVIWGGEFGRTVFTEGALTREKYGRDHHGRCFTMWMAGGGIKPGTTYGATDDYSYNVAENPVHVHDLQATILHLLGIDHTRLSYRYQGRDFRLTDVHGHVVKGIIS</sequence>
<dbReference type="Gene3D" id="3.40.720.10">
    <property type="entry name" value="Alkaline Phosphatase, subunit A"/>
    <property type="match status" value="1"/>
</dbReference>
<dbReference type="EMBL" id="CP036268">
    <property type="protein sequence ID" value="QDT37879.1"/>
    <property type="molecule type" value="Genomic_DNA"/>
</dbReference>
<protein>
    <recommendedName>
        <fullName evidence="3">Sulfatase</fullName>
    </recommendedName>
</protein>
<dbReference type="PANTHER" id="PTHR43737">
    <property type="entry name" value="BLL7424 PROTEIN"/>
    <property type="match status" value="1"/>
</dbReference>
<dbReference type="InterPro" id="IPR006311">
    <property type="entry name" value="TAT_signal"/>
</dbReference>
<evidence type="ECO:0008006" key="3">
    <source>
        <dbReference type="Google" id="ProtNLM"/>
    </source>
</evidence>
<dbReference type="RefSeq" id="WP_145363963.1">
    <property type="nucleotide sequence ID" value="NZ_CP036268.1"/>
</dbReference>
<accession>A0A517R1W4</accession>
<dbReference type="KEGG" id="svp:Pan189_22620"/>
<gene>
    <name evidence="1" type="ORF">Pan189_22620</name>
</gene>